<evidence type="ECO:0000313" key="2">
    <source>
        <dbReference type="EMBL" id="KAA0708862.1"/>
    </source>
</evidence>
<dbReference type="Proteomes" id="UP000324632">
    <property type="component" value="Chromosome 18"/>
</dbReference>
<feature type="region of interest" description="Disordered" evidence="1">
    <location>
        <begin position="71"/>
        <end position="99"/>
    </location>
</feature>
<evidence type="ECO:0000256" key="1">
    <source>
        <dbReference type="SAM" id="MobiDB-lite"/>
    </source>
</evidence>
<dbReference type="AlphaFoldDB" id="A0A5A9NFV0"/>
<dbReference type="PANTHER" id="PTHR31025:SF30">
    <property type="entry name" value="SI:DKEY-15H8.17"/>
    <property type="match status" value="1"/>
</dbReference>
<sequence length="266" mass="30573">MERRQMVRVVVDEMRRYDPNPTRSQCLTVVRNIIRQYPKSFADMAPNGTLLSGGYSSLLIQVKNRIENLNRPASCMRHRSSKSSSTNRRRPSDNYGCTRFQADLPTEEADETVEQKRITLVDIYSQGGAAGAERADVKNLMKLTFCLQLHQINALPPPDVEDMRSKWPFLFIPKFIYAHFELLTDISVLRTLEISMEECGRTITHYFTRKPTNNDIKNVLSKGEDDKMALCVVQLLMAHFGENLTGLFLFTDLMLRQTLMYLQVLA</sequence>
<accession>A0A5A9NFV0</accession>
<comment type="caution">
    <text evidence="2">The sequence shown here is derived from an EMBL/GenBank/DDBJ whole genome shotgun (WGS) entry which is preliminary data.</text>
</comment>
<organism evidence="2 3">
    <name type="scientific">Triplophysa tibetana</name>
    <dbReference type="NCBI Taxonomy" id="1572043"/>
    <lineage>
        <taxon>Eukaryota</taxon>
        <taxon>Metazoa</taxon>
        <taxon>Chordata</taxon>
        <taxon>Craniata</taxon>
        <taxon>Vertebrata</taxon>
        <taxon>Euteleostomi</taxon>
        <taxon>Actinopterygii</taxon>
        <taxon>Neopterygii</taxon>
        <taxon>Teleostei</taxon>
        <taxon>Ostariophysi</taxon>
        <taxon>Cypriniformes</taxon>
        <taxon>Nemacheilidae</taxon>
        <taxon>Triplophysa</taxon>
    </lineage>
</organism>
<dbReference type="PANTHER" id="PTHR31025">
    <property type="entry name" value="SI:CH211-196P9.1-RELATED"/>
    <property type="match status" value="1"/>
</dbReference>
<keyword evidence="3" id="KW-1185">Reference proteome</keyword>
<evidence type="ECO:0000313" key="3">
    <source>
        <dbReference type="Proteomes" id="UP000324632"/>
    </source>
</evidence>
<dbReference type="EMBL" id="SOYY01000018">
    <property type="protein sequence ID" value="KAA0708862.1"/>
    <property type="molecule type" value="Genomic_DNA"/>
</dbReference>
<name>A0A5A9NFV0_9TELE</name>
<reference evidence="2 3" key="1">
    <citation type="journal article" date="2019" name="Mol. Ecol. Resour.">
        <title>Chromosome-level genome assembly of Triplophysa tibetana, a fish adapted to the harsh high-altitude environment of the Tibetan Plateau.</title>
        <authorList>
            <person name="Yang X."/>
            <person name="Liu H."/>
            <person name="Ma Z."/>
            <person name="Zou Y."/>
            <person name="Zou M."/>
            <person name="Mao Y."/>
            <person name="Li X."/>
            <person name="Wang H."/>
            <person name="Chen T."/>
            <person name="Wang W."/>
            <person name="Yang R."/>
        </authorList>
    </citation>
    <scope>NUCLEOTIDE SEQUENCE [LARGE SCALE GENOMIC DNA]</scope>
    <source>
        <strain evidence="2">TTIB1903HZAU</strain>
        <tissue evidence="2">Muscle</tissue>
    </source>
</reference>
<proteinExistence type="predicted"/>
<protein>
    <submittedName>
        <fullName evidence="2">Uncharacterized protein</fullName>
    </submittedName>
</protein>
<gene>
    <name evidence="2" type="ORF">E1301_Tti011797</name>
</gene>